<accession>A0ABT1D6D5</accession>
<dbReference type="EMBL" id="JAFIRR010000096">
    <property type="protein sequence ID" value="MCO6417508.1"/>
    <property type="molecule type" value="Genomic_DNA"/>
</dbReference>
<dbReference type="InterPro" id="IPR016187">
    <property type="entry name" value="CTDL_fold"/>
</dbReference>
<feature type="signal peptide" evidence="1">
    <location>
        <begin position="1"/>
        <end position="17"/>
    </location>
</feature>
<evidence type="ECO:0000259" key="2">
    <source>
        <dbReference type="Pfam" id="PF03781"/>
    </source>
</evidence>
<evidence type="ECO:0000313" key="4">
    <source>
        <dbReference type="Proteomes" id="UP001523392"/>
    </source>
</evidence>
<keyword evidence="1" id="KW-0732">Signal</keyword>
<sequence length="515" mass="55924">MKRAILAGLLACSPALAQAPAAWETPRWNPQPAEGDLVLPLPCGGRLALREVVVPAGSGPLDDKRVTLGSPELEQGPAEFQHPDFIAGGFRGTGPARRFWIGKYEVTRDQYAAVIAAQCPPASPEGRRPAADLSWFDAQAFVEKLNAFLLANARGALPKEDGAIGYLRLPTEAEWEYAARGGAAVSETEFLAPLPPMPDGDAEAYIMAGSRRTGGRAQAVGQLKPNPLGLHDMLGNVAEMVLEPYRMNRVGRPHGHAGGFVLRGGYYGSPIDELRSSLREEMPPFDATTGRATRTPQAGFRLVLSVTATTSLAQTEEVKRAFLAEANSRQQDVARSADDPQAALALLRRTVQDPAQQAAIRRVEAQLASDARARGEQQREIVRAQIESLAGLAASARDVALRATLIERNSAEREREQNQAAIAELRRIRGSVIDIYATTMRRTAEGAPRSVVVEQVALVRQDLQRRNLPRFGIYIDMIDRHIRDSQLGRSPAAPAISADMDRAVEEGIRNLRQGR</sequence>
<dbReference type="InterPro" id="IPR051043">
    <property type="entry name" value="Sulfatase_Mod_Factor_Kinase"/>
</dbReference>
<dbReference type="RefSeq" id="WP_252954149.1">
    <property type="nucleotide sequence ID" value="NZ_JAFIRR010000096.1"/>
</dbReference>
<gene>
    <name evidence="3" type="ORF">JYK14_15255</name>
</gene>
<dbReference type="Gene3D" id="3.90.1580.10">
    <property type="entry name" value="paralog of FGE (formylglycine-generating enzyme)"/>
    <property type="match status" value="1"/>
</dbReference>
<evidence type="ECO:0000256" key="1">
    <source>
        <dbReference type="SAM" id="SignalP"/>
    </source>
</evidence>
<dbReference type="InterPro" id="IPR005532">
    <property type="entry name" value="SUMF_dom"/>
</dbReference>
<dbReference type="Proteomes" id="UP001523392">
    <property type="component" value="Unassembled WGS sequence"/>
</dbReference>
<proteinExistence type="predicted"/>
<dbReference type="PANTHER" id="PTHR23150:SF19">
    <property type="entry name" value="FORMYLGLYCINE-GENERATING ENZYME"/>
    <property type="match status" value="1"/>
</dbReference>
<feature type="domain" description="Sulfatase-modifying factor enzyme-like" evidence="2">
    <location>
        <begin position="97"/>
        <end position="303"/>
    </location>
</feature>
<reference evidence="3 4" key="1">
    <citation type="submission" date="2021-12" db="EMBL/GenBank/DDBJ databases">
        <title>Siccirubricoccus leaddurans sp. nov., a high concentration Zn2+ tolerance bacterium.</title>
        <authorList>
            <person name="Cao Y."/>
        </authorList>
    </citation>
    <scope>NUCLEOTIDE SEQUENCE [LARGE SCALE GENOMIC DNA]</scope>
    <source>
        <strain evidence="3 4">KC 17139</strain>
    </source>
</reference>
<comment type="caution">
    <text evidence="3">The sequence shown here is derived from an EMBL/GenBank/DDBJ whole genome shotgun (WGS) entry which is preliminary data.</text>
</comment>
<dbReference type="SUPFAM" id="SSF56436">
    <property type="entry name" value="C-type lectin-like"/>
    <property type="match status" value="1"/>
</dbReference>
<dbReference type="Pfam" id="PF03781">
    <property type="entry name" value="FGE-sulfatase"/>
    <property type="match status" value="1"/>
</dbReference>
<organism evidence="3 4">
    <name type="scientific">Siccirubricoccus soli</name>
    <dbReference type="NCBI Taxonomy" id="2899147"/>
    <lineage>
        <taxon>Bacteria</taxon>
        <taxon>Pseudomonadati</taxon>
        <taxon>Pseudomonadota</taxon>
        <taxon>Alphaproteobacteria</taxon>
        <taxon>Acetobacterales</taxon>
        <taxon>Roseomonadaceae</taxon>
        <taxon>Siccirubricoccus</taxon>
    </lineage>
</organism>
<feature type="chain" id="PRO_5046074131" evidence="1">
    <location>
        <begin position="18"/>
        <end position="515"/>
    </location>
</feature>
<name>A0ABT1D6D5_9PROT</name>
<evidence type="ECO:0000313" key="3">
    <source>
        <dbReference type="EMBL" id="MCO6417508.1"/>
    </source>
</evidence>
<keyword evidence="4" id="KW-1185">Reference proteome</keyword>
<dbReference type="PANTHER" id="PTHR23150">
    <property type="entry name" value="SULFATASE MODIFYING FACTOR 1, 2"/>
    <property type="match status" value="1"/>
</dbReference>
<protein>
    <submittedName>
        <fullName evidence="3">Formylglycine-generating enzyme family protein</fullName>
    </submittedName>
</protein>
<dbReference type="InterPro" id="IPR042095">
    <property type="entry name" value="SUMF_sf"/>
</dbReference>